<dbReference type="GO" id="GO:0006014">
    <property type="term" value="P:D-ribose metabolic process"/>
    <property type="evidence" value="ECO:0007669"/>
    <property type="project" value="InterPro"/>
</dbReference>
<comment type="similarity">
    <text evidence="1">Belongs to the carbohydrate kinase PfkB family.</text>
</comment>
<dbReference type="GO" id="GO:0046872">
    <property type="term" value="F:metal ion binding"/>
    <property type="evidence" value="ECO:0007669"/>
    <property type="project" value="UniProtKB-KW"/>
</dbReference>
<name>A0A376BY35_9FLAO</name>
<sequence length="302" mass="33433">MKVKNINISTEKPKIVVVGSSSLDRVINTEKTPLPNETLLACSSENYYGGKGANQAVACARLGAHVHFIGSVGMEPVGQQILRHLVDEGINVGFVNESPYSESGKAYVLAAENQNTIVVVPAANNDLKTAHIIQAEKAIEKADWVLIQMEIPLEVIFFTINYAFKHKIKIGLYASPAKKLPDDIIEKVNFIIAKESELTTLFGENATTEELLKKYSEKLFIRNNANETTYWHKDGILKTERKDHEHTLQKMGMGDAFTAGFTIALSHQNSIEESVKFGNEIANEVSKHRGSQRGLPQLESLK</sequence>
<keyword evidence="5" id="KW-0479">Metal-binding</keyword>
<dbReference type="Pfam" id="PF00294">
    <property type="entry name" value="PfkB"/>
    <property type="match status" value="1"/>
</dbReference>
<keyword evidence="10" id="KW-0630">Potassium</keyword>
<dbReference type="GO" id="GO:0004747">
    <property type="term" value="F:ribokinase activity"/>
    <property type="evidence" value="ECO:0007669"/>
    <property type="project" value="UniProtKB-EC"/>
</dbReference>
<dbReference type="SUPFAM" id="SSF53613">
    <property type="entry name" value="Ribokinase-like"/>
    <property type="match status" value="1"/>
</dbReference>
<dbReference type="RefSeq" id="WP_002687587.1">
    <property type="nucleotide sequence ID" value="NZ_UFTJ01000001.1"/>
</dbReference>
<gene>
    <name evidence="13" type="primary">rbsK</name>
    <name evidence="13" type="ORF">NCTC11661_00033</name>
</gene>
<evidence type="ECO:0000256" key="1">
    <source>
        <dbReference type="ARBA" id="ARBA00010688"/>
    </source>
</evidence>
<dbReference type="GO" id="GO:0005829">
    <property type="term" value="C:cytosol"/>
    <property type="evidence" value="ECO:0007669"/>
    <property type="project" value="TreeGrafter"/>
</dbReference>
<evidence type="ECO:0000256" key="5">
    <source>
        <dbReference type="ARBA" id="ARBA00022723"/>
    </source>
</evidence>
<keyword evidence="9" id="KW-0460">Magnesium</keyword>
<keyword evidence="6" id="KW-0547">Nucleotide-binding</keyword>
<evidence type="ECO:0000256" key="7">
    <source>
        <dbReference type="ARBA" id="ARBA00022777"/>
    </source>
</evidence>
<evidence type="ECO:0000256" key="10">
    <source>
        <dbReference type="ARBA" id="ARBA00022958"/>
    </source>
</evidence>
<keyword evidence="8" id="KW-0067">ATP-binding</keyword>
<evidence type="ECO:0000313" key="14">
    <source>
        <dbReference type="Proteomes" id="UP000255515"/>
    </source>
</evidence>
<dbReference type="InterPro" id="IPR002173">
    <property type="entry name" value="Carboh/pur_kinase_PfkB_CS"/>
</dbReference>
<dbReference type="InterPro" id="IPR002139">
    <property type="entry name" value="Ribo/fructo_kinase"/>
</dbReference>
<dbReference type="AlphaFoldDB" id="A0A376BY35"/>
<dbReference type="PANTHER" id="PTHR10584:SF166">
    <property type="entry name" value="RIBOKINASE"/>
    <property type="match status" value="1"/>
</dbReference>
<evidence type="ECO:0000256" key="8">
    <source>
        <dbReference type="ARBA" id="ARBA00022840"/>
    </source>
</evidence>
<dbReference type="PRINTS" id="PR00990">
    <property type="entry name" value="RIBOKINASE"/>
</dbReference>
<dbReference type="InterPro" id="IPR029056">
    <property type="entry name" value="Ribokinase-like"/>
</dbReference>
<evidence type="ECO:0000256" key="9">
    <source>
        <dbReference type="ARBA" id="ARBA00022842"/>
    </source>
</evidence>
<dbReference type="Proteomes" id="UP000255515">
    <property type="component" value="Unassembled WGS sequence"/>
</dbReference>
<evidence type="ECO:0000313" key="13">
    <source>
        <dbReference type="EMBL" id="SSZ46394.1"/>
    </source>
</evidence>
<feature type="domain" description="Carbohydrate kinase PfkB" evidence="12">
    <location>
        <begin position="13"/>
        <end position="297"/>
    </location>
</feature>
<organism evidence="13 14">
    <name type="scientific">Bergeyella zoohelcum</name>
    <dbReference type="NCBI Taxonomy" id="1015"/>
    <lineage>
        <taxon>Bacteria</taxon>
        <taxon>Pseudomonadati</taxon>
        <taxon>Bacteroidota</taxon>
        <taxon>Flavobacteriia</taxon>
        <taxon>Flavobacteriales</taxon>
        <taxon>Weeksellaceae</taxon>
        <taxon>Bergeyella</taxon>
    </lineage>
</organism>
<dbReference type="EC" id="2.7.1.15" evidence="2"/>
<evidence type="ECO:0000256" key="11">
    <source>
        <dbReference type="ARBA" id="ARBA00023277"/>
    </source>
</evidence>
<dbReference type="PANTHER" id="PTHR10584">
    <property type="entry name" value="SUGAR KINASE"/>
    <property type="match status" value="1"/>
</dbReference>
<dbReference type="CDD" id="cd01174">
    <property type="entry name" value="ribokinase"/>
    <property type="match status" value="1"/>
</dbReference>
<evidence type="ECO:0000259" key="12">
    <source>
        <dbReference type="Pfam" id="PF00294"/>
    </source>
</evidence>
<dbReference type="GO" id="GO:0005524">
    <property type="term" value="F:ATP binding"/>
    <property type="evidence" value="ECO:0007669"/>
    <property type="project" value="UniProtKB-KW"/>
</dbReference>
<protein>
    <recommendedName>
        <fullName evidence="3">Ribokinase</fullName>
        <ecNumber evidence="2">2.7.1.15</ecNumber>
    </recommendedName>
</protein>
<keyword evidence="11" id="KW-0119">Carbohydrate metabolism</keyword>
<dbReference type="Gene3D" id="3.40.1190.20">
    <property type="match status" value="1"/>
</dbReference>
<evidence type="ECO:0000256" key="3">
    <source>
        <dbReference type="ARBA" id="ARBA00016943"/>
    </source>
</evidence>
<reference evidence="13 14" key="1">
    <citation type="submission" date="2018-06" db="EMBL/GenBank/DDBJ databases">
        <authorList>
            <consortium name="Pathogen Informatics"/>
            <person name="Doyle S."/>
        </authorList>
    </citation>
    <scope>NUCLEOTIDE SEQUENCE [LARGE SCALE GENOMIC DNA]</scope>
    <source>
        <strain evidence="13 14">NCTC11661</strain>
    </source>
</reference>
<dbReference type="InterPro" id="IPR011877">
    <property type="entry name" value="Ribokinase"/>
</dbReference>
<keyword evidence="4 13" id="KW-0808">Transferase</keyword>
<keyword evidence="7 13" id="KW-0418">Kinase</keyword>
<evidence type="ECO:0000256" key="6">
    <source>
        <dbReference type="ARBA" id="ARBA00022741"/>
    </source>
</evidence>
<dbReference type="EMBL" id="UFTJ01000001">
    <property type="protein sequence ID" value="SSZ46394.1"/>
    <property type="molecule type" value="Genomic_DNA"/>
</dbReference>
<proteinExistence type="inferred from homology"/>
<dbReference type="InterPro" id="IPR011611">
    <property type="entry name" value="PfkB_dom"/>
</dbReference>
<accession>A0A376BY35</accession>
<evidence type="ECO:0000256" key="4">
    <source>
        <dbReference type="ARBA" id="ARBA00022679"/>
    </source>
</evidence>
<evidence type="ECO:0000256" key="2">
    <source>
        <dbReference type="ARBA" id="ARBA00012035"/>
    </source>
</evidence>
<dbReference type="PROSITE" id="PS00583">
    <property type="entry name" value="PFKB_KINASES_1"/>
    <property type="match status" value="1"/>
</dbReference>